<feature type="compositionally biased region" description="Basic and acidic residues" evidence="1">
    <location>
        <begin position="88"/>
        <end position="102"/>
    </location>
</feature>
<gene>
    <name evidence="2" type="ORF">MGAL_10B028538</name>
</gene>
<feature type="region of interest" description="Disordered" evidence="1">
    <location>
        <begin position="81"/>
        <end position="102"/>
    </location>
</feature>
<accession>A0A8B6G3B2</accession>
<name>A0A8B6G3B2_MYTGA</name>
<dbReference type="Proteomes" id="UP000596742">
    <property type="component" value="Unassembled WGS sequence"/>
</dbReference>
<reference evidence="2" key="1">
    <citation type="submission" date="2018-11" db="EMBL/GenBank/DDBJ databases">
        <authorList>
            <person name="Alioto T."/>
            <person name="Alioto T."/>
        </authorList>
    </citation>
    <scope>NUCLEOTIDE SEQUENCE</scope>
</reference>
<evidence type="ECO:0000313" key="2">
    <source>
        <dbReference type="EMBL" id="VDI58016.1"/>
    </source>
</evidence>
<sequence>MGCRTNDLDKKASVKHLRSYGNLPTILVSTSTDPDLNKSRKVDKDSSAHQLIQISIYLERLQGHTSTSTDPDIHILRKMQGHTMPSTDPDRNIHEKVDKDIPTHQLIQI</sequence>
<dbReference type="EMBL" id="UYJE01007805">
    <property type="protein sequence ID" value="VDI58016.1"/>
    <property type="molecule type" value="Genomic_DNA"/>
</dbReference>
<evidence type="ECO:0000256" key="1">
    <source>
        <dbReference type="SAM" id="MobiDB-lite"/>
    </source>
</evidence>
<protein>
    <submittedName>
        <fullName evidence="2">Uncharacterized protein</fullName>
    </submittedName>
</protein>
<evidence type="ECO:0000313" key="3">
    <source>
        <dbReference type="Proteomes" id="UP000596742"/>
    </source>
</evidence>
<organism evidence="2 3">
    <name type="scientific">Mytilus galloprovincialis</name>
    <name type="common">Mediterranean mussel</name>
    <dbReference type="NCBI Taxonomy" id="29158"/>
    <lineage>
        <taxon>Eukaryota</taxon>
        <taxon>Metazoa</taxon>
        <taxon>Spiralia</taxon>
        <taxon>Lophotrochozoa</taxon>
        <taxon>Mollusca</taxon>
        <taxon>Bivalvia</taxon>
        <taxon>Autobranchia</taxon>
        <taxon>Pteriomorphia</taxon>
        <taxon>Mytilida</taxon>
        <taxon>Mytiloidea</taxon>
        <taxon>Mytilidae</taxon>
        <taxon>Mytilinae</taxon>
        <taxon>Mytilus</taxon>
    </lineage>
</organism>
<dbReference type="AlphaFoldDB" id="A0A8B6G3B2"/>
<proteinExistence type="predicted"/>
<keyword evidence="3" id="KW-1185">Reference proteome</keyword>
<comment type="caution">
    <text evidence="2">The sequence shown here is derived from an EMBL/GenBank/DDBJ whole genome shotgun (WGS) entry which is preliminary data.</text>
</comment>